<dbReference type="EMBL" id="FOEL01000006">
    <property type="protein sequence ID" value="SEQ57476.1"/>
    <property type="molecule type" value="Genomic_DNA"/>
</dbReference>
<gene>
    <name evidence="2" type="ORF">SAMN02787113_01923</name>
</gene>
<feature type="transmembrane region" description="Helical" evidence="1">
    <location>
        <begin position="20"/>
        <end position="39"/>
    </location>
</feature>
<evidence type="ECO:0000313" key="3">
    <source>
        <dbReference type="Proteomes" id="UP000199410"/>
    </source>
</evidence>
<dbReference type="RefSeq" id="WP_089986049.1">
    <property type="nucleotide sequence ID" value="NZ_BJOM01000009.1"/>
</dbReference>
<organism evidence="2 3">
    <name type="scientific">Lysinibacillus fusiformis</name>
    <dbReference type="NCBI Taxonomy" id="28031"/>
    <lineage>
        <taxon>Bacteria</taxon>
        <taxon>Bacillati</taxon>
        <taxon>Bacillota</taxon>
        <taxon>Bacilli</taxon>
        <taxon>Bacillales</taxon>
        <taxon>Bacillaceae</taxon>
        <taxon>Lysinibacillus</taxon>
    </lineage>
</organism>
<dbReference type="Proteomes" id="UP000199410">
    <property type="component" value="Unassembled WGS sequence"/>
</dbReference>
<sequence length="91" mass="10833">MIWSLLMNDIFIFMSTMEYFWLLASFVLTVLCVNLQLYFANKFMVQDIQDEEIEVDYDITNTWTPPLLTWFVLCIRTSENNEEESVSPSLM</sequence>
<proteinExistence type="predicted"/>
<keyword evidence="1" id="KW-0812">Transmembrane</keyword>
<evidence type="ECO:0000313" key="2">
    <source>
        <dbReference type="EMBL" id="SEQ57476.1"/>
    </source>
</evidence>
<name>A0A1H9H573_9BACI</name>
<accession>A0A1H9H573</accession>
<keyword evidence="1" id="KW-0472">Membrane</keyword>
<reference evidence="2 3" key="1">
    <citation type="submission" date="2016-10" db="EMBL/GenBank/DDBJ databases">
        <authorList>
            <person name="Varghese N."/>
            <person name="Submissions S."/>
        </authorList>
    </citation>
    <scope>NUCLEOTIDE SEQUENCE [LARGE SCALE GENOMIC DNA]</scope>
    <source>
        <strain evidence="2 3">TC-13</strain>
    </source>
</reference>
<comment type="caution">
    <text evidence="2">The sequence shown here is derived from an EMBL/GenBank/DDBJ whole genome shotgun (WGS) entry which is preliminary data.</text>
</comment>
<dbReference type="AlphaFoldDB" id="A0A1H9H573"/>
<keyword evidence="1" id="KW-1133">Transmembrane helix</keyword>
<evidence type="ECO:0000256" key="1">
    <source>
        <dbReference type="SAM" id="Phobius"/>
    </source>
</evidence>
<protein>
    <submittedName>
        <fullName evidence="2">Uncharacterized protein</fullName>
    </submittedName>
</protein>